<dbReference type="EMBL" id="JAERUA010000010">
    <property type="protein sequence ID" value="KAI1894722.1"/>
    <property type="molecule type" value="Genomic_DNA"/>
</dbReference>
<feature type="transmembrane region" description="Helical" evidence="12">
    <location>
        <begin position="488"/>
        <end position="512"/>
    </location>
</feature>
<evidence type="ECO:0000256" key="5">
    <source>
        <dbReference type="ARBA" id="ARBA00022692"/>
    </source>
</evidence>
<feature type="transmembrane region" description="Helical" evidence="12">
    <location>
        <begin position="143"/>
        <end position="163"/>
    </location>
</feature>
<keyword evidence="4" id="KW-0846">Cobalamin</keyword>
<evidence type="ECO:0000256" key="2">
    <source>
        <dbReference type="ARBA" id="ARBA00009901"/>
    </source>
</evidence>
<feature type="transmembrane region" description="Helical" evidence="12">
    <location>
        <begin position="44"/>
        <end position="65"/>
    </location>
</feature>
<feature type="transmembrane region" description="Helical" evidence="12">
    <location>
        <begin position="102"/>
        <end position="123"/>
    </location>
</feature>
<dbReference type="Pfam" id="PF04791">
    <property type="entry name" value="LMBR1"/>
    <property type="match status" value="1"/>
</dbReference>
<keyword evidence="6 12" id="KW-1133">Transmembrane helix</keyword>
<dbReference type="GO" id="GO:0031419">
    <property type="term" value="F:cobalamin binding"/>
    <property type="evidence" value="ECO:0007669"/>
    <property type="project" value="UniProtKB-KW"/>
</dbReference>
<keyword evidence="7 12" id="KW-0472">Membrane</keyword>
<keyword evidence="5 12" id="KW-0812">Transmembrane</keyword>
<evidence type="ECO:0000256" key="12">
    <source>
        <dbReference type="SAM" id="Phobius"/>
    </source>
</evidence>
<feature type="transmembrane region" description="Helical" evidence="12">
    <location>
        <begin position="409"/>
        <end position="429"/>
    </location>
</feature>
<feature type="transmembrane region" description="Helical" evidence="12">
    <location>
        <begin position="367"/>
        <end position="397"/>
    </location>
</feature>
<dbReference type="OrthoDB" id="73273at2759"/>
<name>A0A8T3DEM7_9TELE</name>
<evidence type="ECO:0000313" key="13">
    <source>
        <dbReference type="EMBL" id="KAI1894722.1"/>
    </source>
</evidence>
<keyword evidence="3" id="KW-0813">Transport</keyword>
<comment type="caution">
    <text evidence="13">The sequence shown here is derived from an EMBL/GenBank/DDBJ whole genome shotgun (WGS) entry which is preliminary data.</text>
</comment>
<evidence type="ECO:0000256" key="6">
    <source>
        <dbReference type="ARBA" id="ARBA00022989"/>
    </source>
</evidence>
<evidence type="ECO:0000256" key="7">
    <source>
        <dbReference type="ARBA" id="ARBA00023136"/>
    </source>
</evidence>
<gene>
    <name evidence="13" type="ORF">AGOR_G00118670</name>
</gene>
<dbReference type="PANTHER" id="PTHR16130">
    <property type="entry name" value="LYSOSOMAL COBALAMIN TRANSPORTER-RELATED"/>
    <property type="match status" value="1"/>
</dbReference>
<keyword evidence="9" id="KW-0170">Cobalt</keyword>
<feature type="transmembrane region" description="Helical" evidence="12">
    <location>
        <begin position="12"/>
        <end position="32"/>
    </location>
</feature>
<evidence type="ECO:0000256" key="4">
    <source>
        <dbReference type="ARBA" id="ARBA00022628"/>
    </source>
</evidence>
<reference evidence="13" key="1">
    <citation type="submission" date="2021-01" db="EMBL/GenBank/DDBJ databases">
        <authorList>
            <person name="Zahm M."/>
            <person name="Roques C."/>
            <person name="Cabau C."/>
            <person name="Klopp C."/>
            <person name="Donnadieu C."/>
            <person name="Jouanno E."/>
            <person name="Lampietro C."/>
            <person name="Louis A."/>
            <person name="Herpin A."/>
            <person name="Echchiki A."/>
            <person name="Berthelot C."/>
            <person name="Parey E."/>
            <person name="Roest-Crollius H."/>
            <person name="Braasch I."/>
            <person name="Postlethwait J."/>
            <person name="Bobe J."/>
            <person name="Montfort J."/>
            <person name="Bouchez O."/>
            <person name="Begum T."/>
            <person name="Mejri S."/>
            <person name="Adams A."/>
            <person name="Chen W.-J."/>
            <person name="Guiguen Y."/>
        </authorList>
    </citation>
    <scope>NUCLEOTIDE SEQUENCE</scope>
    <source>
        <tissue evidence="13">Blood</tissue>
    </source>
</reference>
<dbReference type="Proteomes" id="UP000829720">
    <property type="component" value="Unassembled WGS sequence"/>
</dbReference>
<evidence type="ECO:0000256" key="9">
    <source>
        <dbReference type="ARBA" id="ARBA00023285"/>
    </source>
</evidence>
<protein>
    <recommendedName>
        <fullName evidence="10">Lysosomal cobalamin transport escort protein LMBD1</fullName>
    </recommendedName>
    <alternativeName>
        <fullName evidence="11">LMBR1 domain-containing protein 1</fullName>
    </alternativeName>
</protein>
<proteinExistence type="inferred from homology"/>
<dbReference type="GO" id="GO:0005765">
    <property type="term" value="C:lysosomal membrane"/>
    <property type="evidence" value="ECO:0007669"/>
    <property type="project" value="UniProtKB-SubCell"/>
</dbReference>
<evidence type="ECO:0000256" key="8">
    <source>
        <dbReference type="ARBA" id="ARBA00023228"/>
    </source>
</evidence>
<evidence type="ECO:0000256" key="11">
    <source>
        <dbReference type="ARBA" id="ARBA00042599"/>
    </source>
</evidence>
<dbReference type="InterPro" id="IPR050854">
    <property type="entry name" value="LMBD1_LysCbl_Transport"/>
</dbReference>
<dbReference type="GO" id="GO:0061462">
    <property type="term" value="P:protein localization to lysosome"/>
    <property type="evidence" value="ECO:0007669"/>
    <property type="project" value="TreeGrafter"/>
</dbReference>
<dbReference type="AlphaFoldDB" id="A0A8T3DEM7"/>
<sequence length="540" mass="61187">MADASMLTESVLGWSIFAFVLLVILAFCWVYIRKYQSRQESEVISTITAICALAIALITSALLPVDIFLVSYMKYPNGTYKEWAASNETRAQTEDTVLYGYYTLYSIILFCVFLWIPFVYFYYEERDDDNVNKCSQVKNALKYTVGFLIVCAALLLIGAFVPLEALPNQNSTQWEKVQHLFEELGSSHGLAALSFSVSTLTLVGMLAVITYTAYGMSVLPLNLIKGTRSVKYERLENCEDMEEVEHQIEKLKSKCEDGRPLSSYDRRALQDLEARLRVLHRRERHLEVAEKSCCTKVGGALRPLKIVLGIFFILVALLFTVALFISNLDKALHSAGVNSGFIVFGTNLTNPLNELLLALQPIFPLDYILITVITMYFVLTSMAGIRNMGIWFFWIRLYKIRSRRTRPQALLFLCMILLLIVLHTSYMIYSLAPQYVMYGSQKYLLPSKAALASGGQSNDTTGNARFCDADAPEDQCTVTRSYLFLHKFWFFSTIYYFGNWAFIGVFLIGLVVSCCKGKKSVIEGEVEADDSDMSDEEYPH</sequence>
<keyword evidence="8" id="KW-0458">Lysosome</keyword>
<evidence type="ECO:0000256" key="10">
    <source>
        <dbReference type="ARBA" id="ARBA00039618"/>
    </source>
</evidence>
<keyword evidence="14" id="KW-1185">Reference proteome</keyword>
<comment type="similarity">
    <text evidence="2">Belongs to the LIMR family. LMBRD1 subfamily.</text>
</comment>
<evidence type="ECO:0000313" key="14">
    <source>
        <dbReference type="Proteomes" id="UP000829720"/>
    </source>
</evidence>
<dbReference type="InterPro" id="IPR006876">
    <property type="entry name" value="LMBR1-like_membr_prot"/>
</dbReference>
<dbReference type="PANTHER" id="PTHR16130:SF2">
    <property type="entry name" value="LYSOSOMAL COBALAMIN TRANSPORT ESCORT PROTEIN LMBD1"/>
    <property type="match status" value="1"/>
</dbReference>
<feature type="transmembrane region" description="Helical" evidence="12">
    <location>
        <begin position="190"/>
        <end position="214"/>
    </location>
</feature>
<feature type="transmembrane region" description="Helical" evidence="12">
    <location>
        <begin position="306"/>
        <end position="325"/>
    </location>
</feature>
<comment type="subcellular location">
    <subcellularLocation>
        <location evidence="1">Lysosome membrane</location>
        <topology evidence="1">Multi-pass membrane protein</topology>
    </subcellularLocation>
</comment>
<accession>A0A8T3DEM7</accession>
<organism evidence="13 14">
    <name type="scientific">Albula goreensis</name>
    <dbReference type="NCBI Taxonomy" id="1534307"/>
    <lineage>
        <taxon>Eukaryota</taxon>
        <taxon>Metazoa</taxon>
        <taxon>Chordata</taxon>
        <taxon>Craniata</taxon>
        <taxon>Vertebrata</taxon>
        <taxon>Euteleostomi</taxon>
        <taxon>Actinopterygii</taxon>
        <taxon>Neopterygii</taxon>
        <taxon>Teleostei</taxon>
        <taxon>Albuliformes</taxon>
        <taxon>Albulidae</taxon>
        <taxon>Albula</taxon>
    </lineage>
</organism>
<evidence type="ECO:0000256" key="1">
    <source>
        <dbReference type="ARBA" id="ARBA00004155"/>
    </source>
</evidence>
<evidence type="ECO:0000256" key="3">
    <source>
        <dbReference type="ARBA" id="ARBA00022448"/>
    </source>
</evidence>